<feature type="non-terminal residue" evidence="1">
    <location>
        <position position="8"/>
    </location>
</feature>
<evidence type="ECO:0000313" key="1">
    <source>
        <dbReference type="EMBL" id="CAF1207230.1"/>
    </source>
</evidence>
<evidence type="ECO:0000313" key="2">
    <source>
        <dbReference type="EMBL" id="CAF4016459.1"/>
    </source>
</evidence>
<sequence>MWEGACLP</sequence>
<gene>
    <name evidence="1" type="ORF">OVA965_LOCUS24272</name>
    <name evidence="2" type="ORF">TMI583_LOCUS24992</name>
</gene>
<accession>A0A8S2EQ90</accession>
<dbReference type="EMBL" id="CAJNOK010014557">
    <property type="protein sequence ID" value="CAF1207230.1"/>
    <property type="molecule type" value="Genomic_DNA"/>
</dbReference>
<name>A0A8S2EQ90_9BILA</name>
<comment type="caution">
    <text evidence="1">The sequence shown here is derived from an EMBL/GenBank/DDBJ whole genome shotgun (WGS) entry which is preliminary data.</text>
</comment>
<proteinExistence type="predicted"/>
<dbReference type="EMBL" id="CAJOBA010036090">
    <property type="protein sequence ID" value="CAF4016459.1"/>
    <property type="molecule type" value="Genomic_DNA"/>
</dbReference>
<evidence type="ECO:0000313" key="3">
    <source>
        <dbReference type="Proteomes" id="UP000677228"/>
    </source>
</evidence>
<dbReference type="Proteomes" id="UP000677228">
    <property type="component" value="Unassembled WGS sequence"/>
</dbReference>
<protein>
    <submittedName>
        <fullName evidence="1">Uncharacterized protein</fullName>
    </submittedName>
</protein>
<dbReference type="Proteomes" id="UP000682733">
    <property type="component" value="Unassembled WGS sequence"/>
</dbReference>
<reference evidence="1" key="1">
    <citation type="submission" date="2021-02" db="EMBL/GenBank/DDBJ databases">
        <authorList>
            <person name="Nowell W R."/>
        </authorList>
    </citation>
    <scope>NUCLEOTIDE SEQUENCE</scope>
</reference>
<organism evidence="1 3">
    <name type="scientific">Didymodactylos carnosus</name>
    <dbReference type="NCBI Taxonomy" id="1234261"/>
    <lineage>
        <taxon>Eukaryota</taxon>
        <taxon>Metazoa</taxon>
        <taxon>Spiralia</taxon>
        <taxon>Gnathifera</taxon>
        <taxon>Rotifera</taxon>
        <taxon>Eurotatoria</taxon>
        <taxon>Bdelloidea</taxon>
        <taxon>Philodinida</taxon>
        <taxon>Philodinidae</taxon>
        <taxon>Didymodactylos</taxon>
    </lineage>
</organism>